<dbReference type="SUPFAM" id="SSF53254">
    <property type="entry name" value="Phosphoglycerate mutase-like"/>
    <property type="match status" value="1"/>
</dbReference>
<dbReference type="InterPro" id="IPR029033">
    <property type="entry name" value="His_PPase_superfam"/>
</dbReference>
<dbReference type="Gene3D" id="3.40.50.1240">
    <property type="entry name" value="Phosphoglycerate mutase-like"/>
    <property type="match status" value="1"/>
</dbReference>
<dbReference type="InterPro" id="IPR013078">
    <property type="entry name" value="His_Pase_superF_clade-1"/>
</dbReference>
<dbReference type="PANTHER" id="PTHR48100:SF1">
    <property type="entry name" value="HISTIDINE PHOSPHATASE FAMILY PROTEIN-RELATED"/>
    <property type="match status" value="1"/>
</dbReference>
<accession>A0A3M8BY13</accession>
<evidence type="ECO:0000313" key="1">
    <source>
        <dbReference type="EMBL" id="RNB68234.1"/>
    </source>
</evidence>
<sequence>MNLFLVRHCSAEGQEAAAPLTLAGQEQAMRLADFLQEKEIARIISSPFLRARQSVQPLADRLGLSIDTDERLTERVLCGENNPDWRTMLQRTFDDLDLVFTGGESSRMAMNRALGVIKEVTASGEGNIVLATHGNLLSLLLKHYDERTGYADWERLTNPDVYQLSLSQAPVRPVRIWEA</sequence>
<organism evidence="1 2">
    <name type="scientific">Brevibacillus panacihumi</name>
    <dbReference type="NCBI Taxonomy" id="497735"/>
    <lineage>
        <taxon>Bacteria</taxon>
        <taxon>Bacillati</taxon>
        <taxon>Bacillota</taxon>
        <taxon>Bacilli</taxon>
        <taxon>Bacillales</taxon>
        <taxon>Paenibacillaceae</taxon>
        <taxon>Brevibacillus</taxon>
    </lineage>
</organism>
<name>A0A3M8BY13_9BACL</name>
<dbReference type="CDD" id="cd07067">
    <property type="entry name" value="HP_PGM_like"/>
    <property type="match status" value="1"/>
</dbReference>
<dbReference type="RefSeq" id="WP_122915719.1">
    <property type="nucleotide sequence ID" value="NZ_RHHT01000083.1"/>
</dbReference>
<comment type="caution">
    <text evidence="1">The sequence shown here is derived from an EMBL/GenBank/DDBJ whole genome shotgun (WGS) entry which is preliminary data.</text>
</comment>
<dbReference type="PANTHER" id="PTHR48100">
    <property type="entry name" value="BROAD-SPECIFICITY PHOSPHATASE YOR283W-RELATED"/>
    <property type="match status" value="1"/>
</dbReference>
<evidence type="ECO:0000313" key="2">
    <source>
        <dbReference type="Proteomes" id="UP000281915"/>
    </source>
</evidence>
<reference evidence="1 2" key="1">
    <citation type="submission" date="2018-10" db="EMBL/GenBank/DDBJ databases">
        <title>Phylogenomics of Brevibacillus.</title>
        <authorList>
            <person name="Dunlap C."/>
        </authorList>
    </citation>
    <scope>NUCLEOTIDE SEQUENCE [LARGE SCALE GENOMIC DNA]</scope>
    <source>
        <strain evidence="1 2">JCM 15085</strain>
    </source>
</reference>
<dbReference type="SMART" id="SM00855">
    <property type="entry name" value="PGAM"/>
    <property type="match status" value="1"/>
</dbReference>
<dbReference type="EMBL" id="RHHT01000083">
    <property type="protein sequence ID" value="RNB68234.1"/>
    <property type="molecule type" value="Genomic_DNA"/>
</dbReference>
<dbReference type="Proteomes" id="UP000281915">
    <property type="component" value="Unassembled WGS sequence"/>
</dbReference>
<dbReference type="InterPro" id="IPR050275">
    <property type="entry name" value="PGM_Phosphatase"/>
</dbReference>
<dbReference type="GO" id="GO:0005737">
    <property type="term" value="C:cytoplasm"/>
    <property type="evidence" value="ECO:0007669"/>
    <property type="project" value="TreeGrafter"/>
</dbReference>
<gene>
    <name evidence="1" type="ORF">EDM58_24800</name>
</gene>
<dbReference type="AlphaFoldDB" id="A0A3M8BY13"/>
<dbReference type="GO" id="GO:0016791">
    <property type="term" value="F:phosphatase activity"/>
    <property type="evidence" value="ECO:0007669"/>
    <property type="project" value="TreeGrafter"/>
</dbReference>
<proteinExistence type="predicted"/>
<protein>
    <submittedName>
        <fullName evidence="1">Histidine phosphatase family protein</fullName>
    </submittedName>
</protein>
<dbReference type="Pfam" id="PF00300">
    <property type="entry name" value="His_Phos_1"/>
    <property type="match status" value="1"/>
</dbReference>